<dbReference type="GO" id="GO:0003700">
    <property type="term" value="F:DNA-binding transcription factor activity"/>
    <property type="evidence" value="ECO:0007669"/>
    <property type="project" value="InterPro"/>
</dbReference>
<dbReference type="PANTHER" id="PTHR43130:SF3">
    <property type="entry name" value="HTH-TYPE TRANSCRIPTIONAL REGULATOR RV1931C"/>
    <property type="match status" value="1"/>
</dbReference>
<dbReference type="Proteomes" id="UP000002171">
    <property type="component" value="Unassembled WGS sequence"/>
</dbReference>
<evidence type="ECO:0000313" key="5">
    <source>
        <dbReference type="EMBL" id="EAR60942.1"/>
    </source>
</evidence>
<evidence type="ECO:0000256" key="2">
    <source>
        <dbReference type="ARBA" id="ARBA00023125"/>
    </source>
</evidence>
<sequence length="324" mass="35855">MKTVAVYAHPDCQILDVTGPLQVFASANTALARDAYEILILGPHKDTPVRTNSGMRLLPDYGYDEAPELDTLLIAGGRGISEQLKNDVLLAWLKAQERNVRRLGSVCSGAFLLAEAGLLKGKKVATHWRCSQLLAKEYDGLEVDDDAIWIKQGHLFTSAGVTSGIDLALALVEEDYGHRIAMEVARELVVFMKRPGGQSQYSIQLQAQEKATGAVAKVVAYIEMNLANDLSLARLCEVGCISERHLFRLFKNIFDLSPAAYVENCRLNLAQQLVVEGQLNLQNIAERSGFYTADNLRRVFVRRLGINPSEYKRRFGSSIQESSL</sequence>
<dbReference type="CDD" id="cd03137">
    <property type="entry name" value="GATase1_AraC_1"/>
    <property type="match status" value="1"/>
</dbReference>
<evidence type="ECO:0000256" key="1">
    <source>
        <dbReference type="ARBA" id="ARBA00023015"/>
    </source>
</evidence>
<dbReference type="InterPro" id="IPR018060">
    <property type="entry name" value="HTH_AraC"/>
</dbReference>
<dbReference type="EMBL" id="AAOW01000012">
    <property type="protein sequence ID" value="EAR60942.1"/>
    <property type="molecule type" value="Genomic_DNA"/>
</dbReference>
<dbReference type="Gene3D" id="1.10.10.60">
    <property type="entry name" value="Homeodomain-like"/>
    <property type="match status" value="1"/>
</dbReference>
<dbReference type="InterPro" id="IPR002818">
    <property type="entry name" value="DJ-1/PfpI"/>
</dbReference>
<accession>A0A7U8GR36</accession>
<gene>
    <name evidence="5" type="ORF">MED92_02046</name>
</gene>
<dbReference type="PROSITE" id="PS01124">
    <property type="entry name" value="HTH_ARAC_FAMILY_2"/>
    <property type="match status" value="1"/>
</dbReference>
<dbReference type="PROSITE" id="PS00041">
    <property type="entry name" value="HTH_ARAC_FAMILY_1"/>
    <property type="match status" value="1"/>
</dbReference>
<dbReference type="InterPro" id="IPR018062">
    <property type="entry name" value="HTH_AraC-typ_CS"/>
</dbReference>
<feature type="domain" description="HTH araC/xylS-type" evidence="4">
    <location>
        <begin position="216"/>
        <end position="314"/>
    </location>
</feature>
<evidence type="ECO:0000256" key="3">
    <source>
        <dbReference type="ARBA" id="ARBA00023163"/>
    </source>
</evidence>
<organism evidence="5 6">
    <name type="scientific">Neptuniibacter caesariensis</name>
    <dbReference type="NCBI Taxonomy" id="207954"/>
    <lineage>
        <taxon>Bacteria</taxon>
        <taxon>Pseudomonadati</taxon>
        <taxon>Pseudomonadota</taxon>
        <taxon>Gammaproteobacteria</taxon>
        <taxon>Oceanospirillales</taxon>
        <taxon>Oceanospirillaceae</taxon>
        <taxon>Neptuniibacter</taxon>
    </lineage>
</organism>
<reference evidence="5 6" key="1">
    <citation type="submission" date="2006-02" db="EMBL/GenBank/DDBJ databases">
        <authorList>
            <person name="Pinhassi J."/>
            <person name="Pedros-Alio C."/>
            <person name="Ferriera S."/>
            <person name="Johnson J."/>
            <person name="Kravitz S."/>
            <person name="Halpern A."/>
            <person name="Remington K."/>
            <person name="Beeson K."/>
            <person name="Tran B."/>
            <person name="Rogers Y.-H."/>
            <person name="Friedman R."/>
            <person name="Venter J.C."/>
        </authorList>
    </citation>
    <scope>NUCLEOTIDE SEQUENCE [LARGE SCALE GENOMIC DNA]</scope>
    <source>
        <strain evidence="5 6">MED92</strain>
    </source>
</reference>
<name>A0A7U8GR36_NEPCE</name>
<dbReference type="GO" id="GO:0043565">
    <property type="term" value="F:sequence-specific DNA binding"/>
    <property type="evidence" value="ECO:0007669"/>
    <property type="project" value="InterPro"/>
</dbReference>
<keyword evidence="6" id="KW-1185">Reference proteome</keyword>
<proteinExistence type="predicted"/>
<protein>
    <submittedName>
        <fullName evidence="5">Probable transcriptional regulator</fullName>
    </submittedName>
</protein>
<dbReference type="Gene3D" id="3.40.50.880">
    <property type="match status" value="1"/>
</dbReference>
<dbReference type="InterPro" id="IPR029062">
    <property type="entry name" value="Class_I_gatase-like"/>
</dbReference>
<dbReference type="Pfam" id="PF01965">
    <property type="entry name" value="DJ-1_PfpI"/>
    <property type="match status" value="1"/>
</dbReference>
<dbReference type="Pfam" id="PF12833">
    <property type="entry name" value="HTH_18"/>
    <property type="match status" value="1"/>
</dbReference>
<dbReference type="InterPro" id="IPR009057">
    <property type="entry name" value="Homeodomain-like_sf"/>
</dbReference>
<dbReference type="SUPFAM" id="SSF52317">
    <property type="entry name" value="Class I glutamine amidotransferase-like"/>
    <property type="match status" value="1"/>
</dbReference>
<keyword evidence="2" id="KW-0238">DNA-binding</keyword>
<dbReference type="PANTHER" id="PTHR43130">
    <property type="entry name" value="ARAC-FAMILY TRANSCRIPTIONAL REGULATOR"/>
    <property type="match status" value="1"/>
</dbReference>
<dbReference type="SMART" id="SM00342">
    <property type="entry name" value="HTH_ARAC"/>
    <property type="match status" value="1"/>
</dbReference>
<keyword evidence="1" id="KW-0805">Transcription regulation</keyword>
<comment type="caution">
    <text evidence="5">The sequence shown here is derived from an EMBL/GenBank/DDBJ whole genome shotgun (WGS) entry which is preliminary data.</text>
</comment>
<keyword evidence="3" id="KW-0804">Transcription</keyword>
<evidence type="ECO:0000259" key="4">
    <source>
        <dbReference type="PROSITE" id="PS01124"/>
    </source>
</evidence>
<dbReference type="RefSeq" id="WP_007022428.1">
    <property type="nucleotide sequence ID" value="NZ_CH724127.1"/>
</dbReference>
<dbReference type="OrthoDB" id="9803764at2"/>
<dbReference type="InterPro" id="IPR052158">
    <property type="entry name" value="INH-QAR"/>
</dbReference>
<dbReference type="AlphaFoldDB" id="A0A7U8GR36"/>
<dbReference type="SUPFAM" id="SSF46689">
    <property type="entry name" value="Homeodomain-like"/>
    <property type="match status" value="2"/>
</dbReference>
<evidence type="ECO:0000313" key="6">
    <source>
        <dbReference type="Proteomes" id="UP000002171"/>
    </source>
</evidence>